<protein>
    <submittedName>
        <fullName evidence="3">Uncharacterized protein</fullName>
    </submittedName>
</protein>
<feature type="transmembrane region" description="Helical" evidence="2">
    <location>
        <begin position="41"/>
        <end position="74"/>
    </location>
</feature>
<evidence type="ECO:0000313" key="3">
    <source>
        <dbReference type="EMBL" id="ACJ29268.1"/>
    </source>
</evidence>
<feature type="transmembrane region" description="Helical" evidence="2">
    <location>
        <begin position="86"/>
        <end position="105"/>
    </location>
</feature>
<dbReference type="AlphaFoldDB" id="B8CP24"/>
<dbReference type="RefSeq" id="WP_020912624.1">
    <property type="nucleotide sequence ID" value="NC_011566.1"/>
</dbReference>
<evidence type="ECO:0000256" key="2">
    <source>
        <dbReference type="SAM" id="Phobius"/>
    </source>
</evidence>
<proteinExistence type="predicted"/>
<dbReference type="STRING" id="225849.swp_2528"/>
<evidence type="ECO:0000256" key="1">
    <source>
        <dbReference type="SAM" id="MobiDB-lite"/>
    </source>
</evidence>
<keyword evidence="2" id="KW-0812">Transmembrane</keyword>
<dbReference type="eggNOG" id="ENOG502ZCJR">
    <property type="taxonomic scope" value="Bacteria"/>
</dbReference>
<reference evidence="3 4" key="1">
    <citation type="journal article" date="2008" name="PLoS ONE">
        <title>Environmental adaptation: genomic analysis of the piezotolerant and psychrotolerant deep-sea iron reducing bacterium Shewanella piezotolerans WP3.</title>
        <authorList>
            <person name="Wang F."/>
            <person name="Wang J."/>
            <person name="Jian H."/>
            <person name="Zhang B."/>
            <person name="Li S."/>
            <person name="Wang F."/>
            <person name="Zeng X."/>
            <person name="Gao L."/>
            <person name="Bartlett D.H."/>
            <person name="Yu J."/>
            <person name="Hu S."/>
            <person name="Xiao X."/>
        </authorList>
    </citation>
    <scope>NUCLEOTIDE SEQUENCE [LARGE SCALE GENOMIC DNA]</scope>
    <source>
        <strain evidence="4">WP3 / JCM 13877</strain>
    </source>
</reference>
<keyword evidence="2" id="KW-1133">Transmembrane helix</keyword>
<dbReference type="EMBL" id="CP000472">
    <property type="protein sequence ID" value="ACJ29268.1"/>
    <property type="molecule type" value="Genomic_DNA"/>
</dbReference>
<evidence type="ECO:0000313" key="4">
    <source>
        <dbReference type="Proteomes" id="UP000000753"/>
    </source>
</evidence>
<feature type="region of interest" description="Disordered" evidence="1">
    <location>
        <begin position="242"/>
        <end position="261"/>
    </location>
</feature>
<keyword evidence="4" id="KW-1185">Reference proteome</keyword>
<dbReference type="KEGG" id="swp:swp_2528"/>
<feature type="transmembrane region" description="Helical" evidence="2">
    <location>
        <begin position="125"/>
        <end position="158"/>
    </location>
</feature>
<organism evidence="3 4">
    <name type="scientific">Shewanella piezotolerans (strain WP3 / JCM 13877)</name>
    <dbReference type="NCBI Taxonomy" id="225849"/>
    <lineage>
        <taxon>Bacteria</taxon>
        <taxon>Pseudomonadati</taxon>
        <taxon>Pseudomonadota</taxon>
        <taxon>Gammaproteobacteria</taxon>
        <taxon>Alteromonadales</taxon>
        <taxon>Shewanellaceae</taxon>
        <taxon>Shewanella</taxon>
    </lineage>
</organism>
<dbReference type="HOGENOM" id="CLU_769239_0_0_6"/>
<keyword evidence="2" id="KW-0472">Membrane</keyword>
<accession>B8CP24</accession>
<dbReference type="OrthoDB" id="6712223at2"/>
<dbReference type="Proteomes" id="UP000000753">
    <property type="component" value="Chromosome"/>
</dbReference>
<gene>
    <name evidence="3" type="ordered locus">swp_2528</name>
</gene>
<sequence>MFKNKLLPPAFSLARYIININNRVYDGLLAFVGKLSFVQKLYLFAFILLCFNKSLAIVAAITVVGLLAEFWPLFTRVWHSLAGKAVLLLFYAVIANFALAGAASVVNEVVGVSSSHFSYTHNFAILLYLPAWTLAISIIALLVLQVFVPFYLFTLLLLKPFGIDGFNLTNLQHYQKWTMFFRLVLSSILLYHLALLSDVDSVIEENLDNPKLLSIQSPAAEQSELKKVIQISVDELEQAKKDQEITNSKKPKENSDNSTLNTLEQEITTSVNKSKQLRALYAQKTREFIAHFAYQLEADGKSRCAISNNAHIVELNDYEILEISPDMSKPYGYHFEVKVCQSPAFPL</sequence>
<name>B8CP24_SHEPW</name>